<dbReference type="Proteomes" id="UP000474175">
    <property type="component" value="Unassembled WGS sequence"/>
</dbReference>
<dbReference type="EMBL" id="JAAFZH010000007">
    <property type="protein sequence ID" value="NDU96489.1"/>
    <property type="molecule type" value="Genomic_DNA"/>
</dbReference>
<accession>A0A6L9LIR1</accession>
<keyword evidence="2" id="KW-1185">Reference proteome</keyword>
<organism evidence="1 2">
    <name type="scientific">Spirosoma terrae</name>
    <dbReference type="NCBI Taxonomy" id="1968276"/>
    <lineage>
        <taxon>Bacteria</taxon>
        <taxon>Pseudomonadati</taxon>
        <taxon>Bacteroidota</taxon>
        <taxon>Cytophagia</taxon>
        <taxon>Cytophagales</taxon>
        <taxon>Cytophagaceae</taxon>
        <taxon>Spirosoma</taxon>
    </lineage>
</organism>
<proteinExistence type="predicted"/>
<protein>
    <recommendedName>
        <fullName evidence="3">Lipocalin-like domain-containing protein</fullName>
    </recommendedName>
</protein>
<gene>
    <name evidence="1" type="ORF">GK108_16530</name>
</gene>
<sequence>MRLSIYTFCLLLAFISCRKETAISPDTLTGTWIELSARQDTIIFNLAEDGTALPGFLIVNRIREMSPAGYWFPKAGSGIYSYELQNNRIFLRNLYSSSSMGADYTIEQRGNELEVENFYELGYKQPASAKRTLIRIK</sequence>
<reference evidence="1 2" key="1">
    <citation type="submission" date="2020-02" db="EMBL/GenBank/DDBJ databases">
        <title>Draft genome sequence of two Spirosoma agri KCTC 52727 and Spirosoma terrae KCTC 52035.</title>
        <authorList>
            <person name="Rojas J."/>
            <person name="Ambika Manirajan B."/>
            <person name="Suarez C."/>
            <person name="Ratering S."/>
            <person name="Schnell S."/>
        </authorList>
    </citation>
    <scope>NUCLEOTIDE SEQUENCE [LARGE SCALE GENOMIC DNA]</scope>
    <source>
        <strain evidence="1 2">KCTC 52035</strain>
    </source>
</reference>
<name>A0A6L9LIR1_9BACT</name>
<dbReference type="PROSITE" id="PS51257">
    <property type="entry name" value="PROKAR_LIPOPROTEIN"/>
    <property type="match status" value="1"/>
</dbReference>
<dbReference type="RefSeq" id="WP_163950740.1">
    <property type="nucleotide sequence ID" value="NZ_JAAFZH010000007.1"/>
</dbReference>
<dbReference type="AlphaFoldDB" id="A0A6L9LIR1"/>
<evidence type="ECO:0008006" key="3">
    <source>
        <dbReference type="Google" id="ProtNLM"/>
    </source>
</evidence>
<evidence type="ECO:0000313" key="1">
    <source>
        <dbReference type="EMBL" id="NDU96489.1"/>
    </source>
</evidence>
<comment type="caution">
    <text evidence="1">The sequence shown here is derived from an EMBL/GenBank/DDBJ whole genome shotgun (WGS) entry which is preliminary data.</text>
</comment>
<evidence type="ECO:0000313" key="2">
    <source>
        <dbReference type="Proteomes" id="UP000474175"/>
    </source>
</evidence>